<keyword evidence="4" id="KW-1185">Reference proteome</keyword>
<evidence type="ECO:0000313" key="3">
    <source>
        <dbReference type="EMBL" id="MBC5727361.1"/>
    </source>
</evidence>
<sequence length="339" mass="36530">MIFFKFFNKFLSVALTAIISLSATAIPCNSGELPEYVYLGGEPFGLKMYSDGVMIVELESYFDGSKYVCPAKKGGLKESDIIKEINGTKITSNETLREAALNSDGNTLEVTFERDNKTLTKEIVPIKNTAGNYLIGAWVRDSSAGIGTVTYYDTNENYFAGLGHGICDCDTYTLMPLASGEAVIAEISSVTKSTNGSPGSLNGYFSDKVIGKITDNCDIGIYGTFDTSLTENKEKLEVAKESELKTGKATVYTTLEGNTPKAYSIEITSISRNTNSAESFTLKVTDEELLDKAGGIVQGMSGSPIVMDGKLVGAVTHVFVNSTNEGYGIYVGNMMQNYK</sequence>
<feature type="chain" id="PRO_5047405687" evidence="1">
    <location>
        <begin position="26"/>
        <end position="339"/>
    </location>
</feature>
<dbReference type="InterPro" id="IPR009003">
    <property type="entry name" value="Peptidase_S1_PA"/>
</dbReference>
<evidence type="ECO:0000256" key="1">
    <source>
        <dbReference type="SAM" id="SignalP"/>
    </source>
</evidence>
<evidence type="ECO:0000313" key="4">
    <source>
        <dbReference type="Proteomes" id="UP000636755"/>
    </source>
</evidence>
<dbReference type="PROSITE" id="PS51494">
    <property type="entry name" value="SPOIVB"/>
    <property type="match status" value="1"/>
</dbReference>
<dbReference type="InterPro" id="IPR036034">
    <property type="entry name" value="PDZ_sf"/>
</dbReference>
<feature type="signal peptide" evidence="1">
    <location>
        <begin position="1"/>
        <end position="25"/>
    </location>
</feature>
<dbReference type="Pfam" id="PF05580">
    <property type="entry name" value="Peptidase_S55"/>
    <property type="match status" value="1"/>
</dbReference>
<dbReference type="RefSeq" id="WP_186934691.1">
    <property type="nucleotide sequence ID" value="NZ_JACOPS010000001.1"/>
</dbReference>
<organism evidence="3 4">
    <name type="scientific">Ruminococcus intestinalis</name>
    <dbReference type="NCBI Taxonomy" id="2763066"/>
    <lineage>
        <taxon>Bacteria</taxon>
        <taxon>Bacillati</taxon>
        <taxon>Bacillota</taxon>
        <taxon>Clostridia</taxon>
        <taxon>Eubacteriales</taxon>
        <taxon>Oscillospiraceae</taxon>
        <taxon>Ruminococcus</taxon>
    </lineage>
</organism>
<comment type="caution">
    <text evidence="3">The sequence shown here is derived from an EMBL/GenBank/DDBJ whole genome shotgun (WGS) entry which is preliminary data.</text>
</comment>
<keyword evidence="1" id="KW-0732">Signal</keyword>
<evidence type="ECO:0000259" key="2">
    <source>
        <dbReference type="PROSITE" id="PS51494"/>
    </source>
</evidence>
<dbReference type="InterPro" id="IPR014219">
    <property type="entry name" value="SpoIVB"/>
</dbReference>
<dbReference type="SUPFAM" id="SSF50494">
    <property type="entry name" value="Trypsin-like serine proteases"/>
    <property type="match status" value="1"/>
</dbReference>
<dbReference type="SUPFAM" id="SSF50156">
    <property type="entry name" value="PDZ domain-like"/>
    <property type="match status" value="1"/>
</dbReference>
<proteinExistence type="predicted"/>
<dbReference type="NCBIfam" id="TIGR02860">
    <property type="entry name" value="spore_IV_B"/>
    <property type="match status" value="1"/>
</dbReference>
<dbReference type="Gene3D" id="2.30.42.10">
    <property type="match status" value="1"/>
</dbReference>
<dbReference type="InterPro" id="IPR008763">
    <property type="entry name" value="Peptidase_S55"/>
</dbReference>
<accession>A0ABR7HIU5</accession>
<dbReference type="Pfam" id="PF13180">
    <property type="entry name" value="PDZ_2"/>
    <property type="match status" value="1"/>
</dbReference>
<name>A0ABR7HIU5_9FIRM</name>
<dbReference type="GO" id="GO:0016787">
    <property type="term" value="F:hydrolase activity"/>
    <property type="evidence" value="ECO:0007669"/>
    <property type="project" value="UniProtKB-KW"/>
</dbReference>
<gene>
    <name evidence="3" type="primary">spoIVB</name>
    <name evidence="3" type="ORF">H8R91_02210</name>
</gene>
<keyword evidence="3" id="KW-0378">Hydrolase</keyword>
<protein>
    <submittedName>
        <fullName evidence="3">SpoIVB peptidase</fullName>
        <ecNumber evidence="3">3.4.21.116</ecNumber>
    </submittedName>
</protein>
<dbReference type="EMBL" id="JACOPS010000001">
    <property type="protein sequence ID" value="MBC5727361.1"/>
    <property type="molecule type" value="Genomic_DNA"/>
</dbReference>
<dbReference type="EC" id="3.4.21.116" evidence="3"/>
<feature type="domain" description="Peptidase S55" evidence="2">
    <location>
        <begin position="117"/>
        <end position="339"/>
    </location>
</feature>
<dbReference type="Proteomes" id="UP000636755">
    <property type="component" value="Unassembled WGS sequence"/>
</dbReference>
<dbReference type="InterPro" id="IPR001478">
    <property type="entry name" value="PDZ"/>
</dbReference>
<reference evidence="3 4" key="1">
    <citation type="submission" date="2020-08" db="EMBL/GenBank/DDBJ databases">
        <title>Genome public.</title>
        <authorList>
            <person name="Liu C."/>
            <person name="Sun Q."/>
        </authorList>
    </citation>
    <scope>NUCLEOTIDE SEQUENCE [LARGE SCALE GENOMIC DNA]</scope>
    <source>
        <strain evidence="3 4">NSJ-71</strain>
    </source>
</reference>